<dbReference type="AlphaFoldDB" id="A0A430VBS3"/>
<evidence type="ECO:0000313" key="2">
    <source>
        <dbReference type="EMBL" id="RTJ77980.1"/>
    </source>
</evidence>
<protein>
    <submittedName>
        <fullName evidence="2">Uncharacterized protein</fullName>
    </submittedName>
</protein>
<dbReference type="Proteomes" id="UP000288507">
    <property type="component" value="Unassembled WGS sequence"/>
</dbReference>
<gene>
    <name evidence="2" type="ORF">C3H57_09760</name>
    <name evidence="1" type="ORF">C3I27_03920</name>
</gene>
<sequence length="82" mass="9481">MSNISNIDTGYTEQGVSEVMTFLSRLMSEDRPEYSEVRFGPIVLQKLSHTLFRICDIDFEYIQSQNEEGKLNFLNDKLNKGV</sequence>
<reference evidence="1" key="1">
    <citation type="submission" date="2018-01" db="EMBL/GenBank/DDBJ databases">
        <authorList>
            <person name="Kovanen S."/>
            <person name="Nieminen T."/>
            <person name="Pohja-Mykra M."/>
            <person name="Raunio-Saarnisto M."/>
            <person name="Sauvala M."/>
            <person name="Fredriksson-Ahomaa M."/>
            <person name="Hanninen M.-L."/>
            <person name="Kivisto R."/>
        </authorList>
    </citation>
    <scope>NUCLEOTIDE SEQUENCE</scope>
    <source>
        <strain evidence="1">SO-26</strain>
    </source>
</reference>
<evidence type="ECO:0000313" key="3">
    <source>
        <dbReference type="Proteomes" id="UP000288507"/>
    </source>
</evidence>
<dbReference type="EMBL" id="PQZD01000003">
    <property type="protein sequence ID" value="RTI48575.1"/>
    <property type="molecule type" value="Genomic_DNA"/>
</dbReference>
<comment type="caution">
    <text evidence="2">The sequence shown here is derived from an EMBL/GenBank/DDBJ whole genome shotgun (WGS) entry which is preliminary data.</text>
</comment>
<evidence type="ECO:0000313" key="1">
    <source>
        <dbReference type="EMBL" id="RTI48575.1"/>
    </source>
</evidence>
<dbReference type="EMBL" id="PRBV01000025">
    <property type="protein sequence ID" value="RTJ77980.1"/>
    <property type="molecule type" value="Genomic_DNA"/>
</dbReference>
<dbReference type="Proteomes" id="UP000287197">
    <property type="component" value="Unassembled WGS sequence"/>
</dbReference>
<accession>A0A430VBS3</accession>
<organism evidence="2 3">
    <name type="scientific">Campylobacter jejuni</name>
    <dbReference type="NCBI Taxonomy" id="197"/>
    <lineage>
        <taxon>Bacteria</taxon>
        <taxon>Pseudomonadati</taxon>
        <taxon>Campylobacterota</taxon>
        <taxon>Epsilonproteobacteria</taxon>
        <taxon>Campylobacterales</taxon>
        <taxon>Campylobacteraceae</taxon>
        <taxon>Campylobacter</taxon>
    </lineage>
</organism>
<proteinExistence type="predicted"/>
<reference evidence="2 3" key="2">
    <citation type="journal article" date="2019" name="Appl. Environ. Microbiol.">
        <title>Population genetics and characterization of Campylobacter jejuni isolates in western jackdaws and game birds in Finland.</title>
        <authorList>
            <person name="Kovanen S."/>
            <person name="Rossi M."/>
            <person name="Pohja-Mykra M."/>
            <person name="Nieminen T."/>
            <person name="Raunio-Saarnisto M."/>
            <person name="Sauvala M."/>
            <person name="Fredriksson-Ahomaa M."/>
            <person name="Hanninen M.L."/>
            <person name="Kivisto R."/>
        </authorList>
    </citation>
    <scope>NUCLEOTIDE SEQUENCE [LARGE SCALE GENOMIC DNA]</scope>
    <source>
        <strain evidence="2 3">CB313</strain>
        <strain evidence="1">SO-26</strain>
    </source>
</reference>
<name>A0A430VBS3_CAMJU</name>